<evidence type="ECO:0000256" key="3">
    <source>
        <dbReference type="ARBA" id="ARBA00005225"/>
    </source>
</evidence>
<dbReference type="CDD" id="cd02025">
    <property type="entry name" value="PanK"/>
    <property type="match status" value="1"/>
</dbReference>
<organism evidence="17 18">
    <name type="scientific">Oceanisphaera marina</name>
    <dbReference type="NCBI Taxonomy" id="2017550"/>
    <lineage>
        <taxon>Bacteria</taxon>
        <taxon>Pseudomonadati</taxon>
        <taxon>Pseudomonadota</taxon>
        <taxon>Gammaproteobacteria</taxon>
        <taxon>Aeromonadales</taxon>
        <taxon>Aeromonadaceae</taxon>
        <taxon>Oceanisphaera</taxon>
    </lineage>
</organism>
<accession>A0ABQ1IKR7</accession>
<evidence type="ECO:0000256" key="12">
    <source>
        <dbReference type="ARBA" id="ARBA00022993"/>
    </source>
</evidence>
<evidence type="ECO:0000256" key="13">
    <source>
        <dbReference type="ARBA" id="ARBA00032866"/>
    </source>
</evidence>
<evidence type="ECO:0000256" key="7">
    <source>
        <dbReference type="ARBA" id="ARBA00022490"/>
    </source>
</evidence>
<protein>
    <recommendedName>
        <fullName evidence="6 14">Pantothenate kinase</fullName>
        <ecNumber evidence="5 14">2.7.1.33</ecNumber>
    </recommendedName>
    <alternativeName>
        <fullName evidence="13 14">Pantothenic acid kinase</fullName>
    </alternativeName>
</protein>
<evidence type="ECO:0000256" key="4">
    <source>
        <dbReference type="ARBA" id="ARBA00006087"/>
    </source>
</evidence>
<evidence type="ECO:0000256" key="5">
    <source>
        <dbReference type="ARBA" id="ARBA00012102"/>
    </source>
</evidence>
<dbReference type="Gene3D" id="3.40.50.300">
    <property type="entry name" value="P-loop containing nucleotide triphosphate hydrolases"/>
    <property type="match status" value="1"/>
</dbReference>
<dbReference type="PIRSF" id="PIRSF000545">
    <property type="entry name" value="Pantothenate_kin"/>
    <property type="match status" value="1"/>
</dbReference>
<evidence type="ECO:0000256" key="10">
    <source>
        <dbReference type="ARBA" id="ARBA00022777"/>
    </source>
</evidence>
<evidence type="ECO:0000256" key="14">
    <source>
        <dbReference type="HAMAP-Rule" id="MF_00215"/>
    </source>
</evidence>
<keyword evidence="7 14" id="KW-0963">Cytoplasm</keyword>
<evidence type="ECO:0000256" key="11">
    <source>
        <dbReference type="ARBA" id="ARBA00022840"/>
    </source>
</evidence>
<evidence type="ECO:0000256" key="1">
    <source>
        <dbReference type="ARBA" id="ARBA00001206"/>
    </source>
</evidence>
<keyword evidence="9 14" id="KW-0547">Nucleotide-binding</keyword>
<dbReference type="NCBIfam" id="TIGR00554">
    <property type="entry name" value="panK_bact"/>
    <property type="match status" value="1"/>
</dbReference>
<evidence type="ECO:0000256" key="8">
    <source>
        <dbReference type="ARBA" id="ARBA00022679"/>
    </source>
</evidence>
<comment type="subcellular location">
    <subcellularLocation>
        <location evidence="2 14 15">Cytoplasm</location>
    </subcellularLocation>
</comment>
<dbReference type="GO" id="GO:0016301">
    <property type="term" value="F:kinase activity"/>
    <property type="evidence" value="ECO:0007669"/>
    <property type="project" value="UniProtKB-KW"/>
</dbReference>
<comment type="catalytic activity">
    <reaction evidence="1 14 15">
        <text>(R)-pantothenate + ATP = (R)-4'-phosphopantothenate + ADP + H(+)</text>
        <dbReference type="Rhea" id="RHEA:16373"/>
        <dbReference type="ChEBI" id="CHEBI:10986"/>
        <dbReference type="ChEBI" id="CHEBI:15378"/>
        <dbReference type="ChEBI" id="CHEBI:29032"/>
        <dbReference type="ChEBI" id="CHEBI:30616"/>
        <dbReference type="ChEBI" id="CHEBI:456216"/>
        <dbReference type="EC" id="2.7.1.33"/>
    </reaction>
</comment>
<dbReference type="Pfam" id="PF00485">
    <property type="entry name" value="PRK"/>
    <property type="match status" value="1"/>
</dbReference>
<name>A0ABQ1IKR7_9GAMM</name>
<dbReference type="Proteomes" id="UP000646152">
    <property type="component" value="Unassembled WGS sequence"/>
</dbReference>
<evidence type="ECO:0000259" key="16">
    <source>
        <dbReference type="Pfam" id="PF00485"/>
    </source>
</evidence>
<dbReference type="EMBL" id="BMKE01000008">
    <property type="protein sequence ID" value="GGB40890.1"/>
    <property type="molecule type" value="Genomic_DNA"/>
</dbReference>
<sequence length="313" mass="36135">MTIDNDSPYLAFSREAWSELRDTVHQPLSEAELTRLRGINDKVSLAEVRDIYLPLSRLLNLYIKAKQRRSKVLDQFLRKEARHVPYIISIAGSVAVGKSTTARILEALLARWPQHPKVALVTTDGFLYPNAVLEERGLMRRKGFPQSYDIRRLVQFVSDIKSGKPRVTAPVYSHLSYDVVPNQEEVVEQPDIVIIEGLNVLQSGMDYPHEPHRVFVSDFVDFSIFVDADERLLKTWYVERFLKLRSGAFTDPDSYFHHYAQLTEEEAVATASRIWQEINYKNLKQNILPTKDRAELVLTKGMEHGIEQVWLKK</sequence>
<comment type="similarity">
    <text evidence="4 14 15">Belongs to the prokaryotic pantothenate kinase family.</text>
</comment>
<keyword evidence="8 14" id="KW-0808">Transferase</keyword>
<keyword evidence="18" id="KW-1185">Reference proteome</keyword>
<proteinExistence type="inferred from homology"/>
<dbReference type="InterPro" id="IPR027417">
    <property type="entry name" value="P-loop_NTPase"/>
</dbReference>
<feature type="binding site" evidence="14">
    <location>
        <begin position="92"/>
        <end position="99"/>
    </location>
    <ligand>
        <name>ATP</name>
        <dbReference type="ChEBI" id="CHEBI:30616"/>
    </ligand>
</feature>
<evidence type="ECO:0000256" key="2">
    <source>
        <dbReference type="ARBA" id="ARBA00004496"/>
    </source>
</evidence>
<evidence type="ECO:0000313" key="17">
    <source>
        <dbReference type="EMBL" id="GGB40890.1"/>
    </source>
</evidence>
<evidence type="ECO:0000256" key="15">
    <source>
        <dbReference type="RuleBase" id="RU003530"/>
    </source>
</evidence>
<keyword evidence="11 14" id="KW-0067">ATP-binding</keyword>
<dbReference type="InterPro" id="IPR004566">
    <property type="entry name" value="PanK"/>
</dbReference>
<keyword evidence="10 14" id="KW-0418">Kinase</keyword>
<comment type="caution">
    <text evidence="17">The sequence shown here is derived from an EMBL/GenBank/DDBJ whole genome shotgun (WGS) entry which is preliminary data.</text>
</comment>
<gene>
    <name evidence="14 17" type="primary">coaA</name>
    <name evidence="17" type="ORF">GCM10011502_12780</name>
</gene>
<reference evidence="18" key="1">
    <citation type="journal article" date="2019" name="Int. J. Syst. Evol. Microbiol.">
        <title>The Global Catalogue of Microorganisms (GCM) 10K type strain sequencing project: providing services to taxonomists for standard genome sequencing and annotation.</title>
        <authorList>
            <consortium name="The Broad Institute Genomics Platform"/>
            <consortium name="The Broad Institute Genome Sequencing Center for Infectious Disease"/>
            <person name="Wu L."/>
            <person name="Ma J."/>
        </authorList>
    </citation>
    <scope>NUCLEOTIDE SEQUENCE [LARGE SCALE GENOMIC DNA]</scope>
    <source>
        <strain evidence="18">CGMCC 1.15923</strain>
    </source>
</reference>
<dbReference type="RefSeq" id="WP_188629275.1">
    <property type="nucleotide sequence ID" value="NZ_BMKE01000008.1"/>
</dbReference>
<dbReference type="InterPro" id="IPR006083">
    <property type="entry name" value="PRK/URK"/>
</dbReference>
<feature type="domain" description="Phosphoribulokinase/uridine kinase" evidence="16">
    <location>
        <begin position="87"/>
        <end position="240"/>
    </location>
</feature>
<dbReference type="SUPFAM" id="SSF52540">
    <property type="entry name" value="P-loop containing nucleoside triphosphate hydrolases"/>
    <property type="match status" value="1"/>
</dbReference>
<dbReference type="HAMAP" id="MF_00215">
    <property type="entry name" value="Pantothen_kinase_1"/>
    <property type="match status" value="1"/>
</dbReference>
<dbReference type="PANTHER" id="PTHR10285">
    <property type="entry name" value="URIDINE KINASE"/>
    <property type="match status" value="1"/>
</dbReference>
<dbReference type="EC" id="2.7.1.33" evidence="5 14"/>
<evidence type="ECO:0000256" key="6">
    <source>
        <dbReference type="ARBA" id="ARBA00015080"/>
    </source>
</evidence>
<evidence type="ECO:0000313" key="18">
    <source>
        <dbReference type="Proteomes" id="UP000646152"/>
    </source>
</evidence>
<comment type="pathway">
    <text evidence="3 14 15">Cofactor biosynthesis; coenzyme A biosynthesis; CoA from (R)-pantothenate: step 1/5.</text>
</comment>
<evidence type="ECO:0000256" key="9">
    <source>
        <dbReference type="ARBA" id="ARBA00022741"/>
    </source>
</evidence>
<keyword evidence="12 14" id="KW-0173">Coenzyme A biosynthesis</keyword>